<sequence>MKYRLFQTVKTVDMNAEILSEVLFDHGEVESPLPAIGATVINHALGLKQFDVVYDRREGRISRSKIMDMEIDLLGDGTAVRVFLEPVTLIVGQHDVGQQ</sequence>
<gene>
    <name evidence="1" type="ORF">MJA45_20975</name>
</gene>
<dbReference type="Proteomes" id="UP001305702">
    <property type="component" value="Chromosome"/>
</dbReference>
<dbReference type="RefSeq" id="WP_315603850.1">
    <property type="nucleotide sequence ID" value="NZ_CP130318.1"/>
</dbReference>
<protein>
    <submittedName>
        <fullName evidence="1">Uncharacterized protein</fullName>
    </submittedName>
</protein>
<organism evidence="1 2">
    <name type="scientific">Paenibacillus aurantius</name>
    <dbReference type="NCBI Taxonomy" id="2918900"/>
    <lineage>
        <taxon>Bacteria</taxon>
        <taxon>Bacillati</taxon>
        <taxon>Bacillota</taxon>
        <taxon>Bacilli</taxon>
        <taxon>Bacillales</taxon>
        <taxon>Paenibacillaceae</taxon>
        <taxon>Paenibacillus</taxon>
    </lineage>
</organism>
<keyword evidence="2" id="KW-1185">Reference proteome</keyword>
<accession>A0AA96RE33</accession>
<dbReference type="EMBL" id="CP130318">
    <property type="protein sequence ID" value="WNQ10076.1"/>
    <property type="molecule type" value="Genomic_DNA"/>
</dbReference>
<dbReference type="AlphaFoldDB" id="A0AA96RE33"/>
<proteinExistence type="predicted"/>
<evidence type="ECO:0000313" key="2">
    <source>
        <dbReference type="Proteomes" id="UP001305702"/>
    </source>
</evidence>
<dbReference type="KEGG" id="paun:MJA45_20975"/>
<reference evidence="1 2" key="1">
    <citation type="submission" date="2022-02" db="EMBL/GenBank/DDBJ databases">
        <title>Paenibacillus sp. MBLB1776 Whole Genome Shotgun Sequencing.</title>
        <authorList>
            <person name="Hwang C.Y."/>
            <person name="Cho E.-S."/>
            <person name="Seo M.-J."/>
        </authorList>
    </citation>
    <scope>NUCLEOTIDE SEQUENCE [LARGE SCALE GENOMIC DNA]</scope>
    <source>
        <strain evidence="1 2">MBLB1776</strain>
    </source>
</reference>
<evidence type="ECO:0000313" key="1">
    <source>
        <dbReference type="EMBL" id="WNQ10076.1"/>
    </source>
</evidence>
<name>A0AA96RE33_9BACL</name>